<feature type="binding site" description="axial binding residue" evidence="13">
    <location>
        <position position="465"/>
    </location>
    <ligand>
        <name>heme</name>
        <dbReference type="ChEBI" id="CHEBI:30413"/>
    </ligand>
    <ligandPart>
        <name>Fe</name>
        <dbReference type="ChEBI" id="CHEBI:18248"/>
    </ligandPart>
</feature>
<dbReference type="InterPro" id="IPR001128">
    <property type="entry name" value="Cyt_P450"/>
</dbReference>
<dbReference type="GO" id="GO:0016020">
    <property type="term" value="C:membrane"/>
    <property type="evidence" value="ECO:0007669"/>
    <property type="project" value="UniProtKB-SubCell"/>
</dbReference>
<comment type="caution">
    <text evidence="15">The sequence shown here is derived from an EMBL/GenBank/DDBJ whole genome shotgun (WGS) entry which is preliminary data.</text>
</comment>
<keyword evidence="12 14" id="KW-0472">Membrane</keyword>
<name>A0AAD7MQG0_9AGAR</name>
<keyword evidence="11" id="KW-0503">Monooxygenase</keyword>
<evidence type="ECO:0000256" key="1">
    <source>
        <dbReference type="ARBA" id="ARBA00001971"/>
    </source>
</evidence>
<feature type="transmembrane region" description="Helical" evidence="14">
    <location>
        <begin position="12"/>
        <end position="32"/>
    </location>
</feature>
<evidence type="ECO:0000256" key="9">
    <source>
        <dbReference type="ARBA" id="ARBA00023002"/>
    </source>
</evidence>
<dbReference type="GO" id="GO:0020037">
    <property type="term" value="F:heme binding"/>
    <property type="evidence" value="ECO:0007669"/>
    <property type="project" value="InterPro"/>
</dbReference>
<keyword evidence="10 13" id="KW-0408">Iron</keyword>
<dbReference type="GO" id="GO:0016705">
    <property type="term" value="F:oxidoreductase activity, acting on paired donors, with incorporation or reduction of molecular oxygen"/>
    <property type="evidence" value="ECO:0007669"/>
    <property type="project" value="InterPro"/>
</dbReference>
<evidence type="ECO:0000256" key="14">
    <source>
        <dbReference type="SAM" id="Phobius"/>
    </source>
</evidence>
<evidence type="ECO:0000256" key="7">
    <source>
        <dbReference type="ARBA" id="ARBA00022723"/>
    </source>
</evidence>
<dbReference type="GO" id="GO:0005506">
    <property type="term" value="F:iron ion binding"/>
    <property type="evidence" value="ECO:0007669"/>
    <property type="project" value="InterPro"/>
</dbReference>
<dbReference type="InterPro" id="IPR036396">
    <property type="entry name" value="Cyt_P450_sf"/>
</dbReference>
<dbReference type="Proteomes" id="UP001215598">
    <property type="component" value="Unassembled WGS sequence"/>
</dbReference>
<keyword evidence="8 14" id="KW-1133">Transmembrane helix</keyword>
<keyword evidence="5 13" id="KW-0349">Heme</keyword>
<evidence type="ECO:0000313" key="15">
    <source>
        <dbReference type="EMBL" id="KAJ7726387.1"/>
    </source>
</evidence>
<comment type="similarity">
    <text evidence="4">Belongs to the cytochrome P450 family.</text>
</comment>
<dbReference type="PANTHER" id="PTHR24305">
    <property type="entry name" value="CYTOCHROME P450"/>
    <property type="match status" value="1"/>
</dbReference>
<evidence type="ECO:0000256" key="10">
    <source>
        <dbReference type="ARBA" id="ARBA00023004"/>
    </source>
</evidence>
<dbReference type="PRINTS" id="PR00465">
    <property type="entry name" value="EP450IV"/>
</dbReference>
<dbReference type="InterPro" id="IPR050121">
    <property type="entry name" value="Cytochrome_P450_monoxygenase"/>
</dbReference>
<dbReference type="Gene3D" id="1.10.630.10">
    <property type="entry name" value="Cytochrome P450"/>
    <property type="match status" value="1"/>
</dbReference>
<reference evidence="15" key="1">
    <citation type="submission" date="2023-03" db="EMBL/GenBank/DDBJ databases">
        <title>Massive genome expansion in bonnet fungi (Mycena s.s.) driven by repeated elements and novel gene families across ecological guilds.</title>
        <authorList>
            <consortium name="Lawrence Berkeley National Laboratory"/>
            <person name="Harder C.B."/>
            <person name="Miyauchi S."/>
            <person name="Viragh M."/>
            <person name="Kuo A."/>
            <person name="Thoen E."/>
            <person name="Andreopoulos B."/>
            <person name="Lu D."/>
            <person name="Skrede I."/>
            <person name="Drula E."/>
            <person name="Henrissat B."/>
            <person name="Morin E."/>
            <person name="Kohler A."/>
            <person name="Barry K."/>
            <person name="LaButti K."/>
            <person name="Morin E."/>
            <person name="Salamov A."/>
            <person name="Lipzen A."/>
            <person name="Mereny Z."/>
            <person name="Hegedus B."/>
            <person name="Baldrian P."/>
            <person name="Stursova M."/>
            <person name="Weitz H."/>
            <person name="Taylor A."/>
            <person name="Grigoriev I.V."/>
            <person name="Nagy L.G."/>
            <person name="Martin F."/>
            <person name="Kauserud H."/>
        </authorList>
    </citation>
    <scope>NUCLEOTIDE SEQUENCE</scope>
    <source>
        <strain evidence="15">CBHHK182m</strain>
    </source>
</reference>
<evidence type="ECO:0000256" key="4">
    <source>
        <dbReference type="ARBA" id="ARBA00010617"/>
    </source>
</evidence>
<evidence type="ECO:0000313" key="16">
    <source>
        <dbReference type="Proteomes" id="UP001215598"/>
    </source>
</evidence>
<sequence>MDLQKVVHQQTALMSTAVLFAASTLFLVFLWARRRPSGSIFANLPGPPSPSWVYGNMLQLLLAENYGDHEFQWHKRYGDLYRLKGFFGEERLVVSDPQALKHILNDPTFTRPPSNFQLSSLIFGQNSVWVAQGEDHRRLRAAMSAGFSGRGVRTLLPIFGAAAKAIVRDWETLCASGSSTQVDVAKTMDDATFNIMRDAALGSTLQDAENSLSLRFPPNAFLRSKAGVVTEFSANFMPTFLLRLMFRLPGDIPRAVNRFKAATQRMMELKAQDLESGADDGDLLSLIYASKTGVTSKQVAAQIPILLLAGQESSSTTLSWCLYQLAANPSFQDELREEIVMQARNLEEGDDFEYDNMPLLNALLKETLRLLPPGPLEDRCPSKDSVLPLSSEIVTSTGERVTEVPVKKGQFIHLAVASYQRSEALWGADAHEFKPSRWLKDEPCKGQALGPYAHLLAFWGGPRVCPGWRFALLEMQVLLTEILPRFKFSLPANSVVRAQLSTTQFPANTEGVKSLLLSVERSAGTGGVGQ</sequence>
<dbReference type="Pfam" id="PF00067">
    <property type="entry name" value="p450"/>
    <property type="match status" value="1"/>
</dbReference>
<keyword evidence="9" id="KW-0560">Oxidoreductase</keyword>
<evidence type="ECO:0000256" key="6">
    <source>
        <dbReference type="ARBA" id="ARBA00022692"/>
    </source>
</evidence>
<evidence type="ECO:0000256" key="11">
    <source>
        <dbReference type="ARBA" id="ARBA00023033"/>
    </source>
</evidence>
<keyword evidence="7 13" id="KW-0479">Metal-binding</keyword>
<comment type="cofactor">
    <cofactor evidence="1 13">
        <name>heme</name>
        <dbReference type="ChEBI" id="CHEBI:30413"/>
    </cofactor>
</comment>
<evidence type="ECO:0000256" key="13">
    <source>
        <dbReference type="PIRSR" id="PIRSR602403-1"/>
    </source>
</evidence>
<dbReference type="GO" id="GO:0004497">
    <property type="term" value="F:monooxygenase activity"/>
    <property type="evidence" value="ECO:0007669"/>
    <property type="project" value="UniProtKB-KW"/>
</dbReference>
<dbReference type="InterPro" id="IPR002403">
    <property type="entry name" value="Cyt_P450_E_grp-IV"/>
</dbReference>
<evidence type="ECO:0000256" key="12">
    <source>
        <dbReference type="ARBA" id="ARBA00023136"/>
    </source>
</evidence>
<evidence type="ECO:0000256" key="3">
    <source>
        <dbReference type="ARBA" id="ARBA00004721"/>
    </source>
</evidence>
<evidence type="ECO:0000256" key="5">
    <source>
        <dbReference type="ARBA" id="ARBA00022617"/>
    </source>
</evidence>
<gene>
    <name evidence="15" type="ORF">B0H16DRAFT_1592761</name>
</gene>
<evidence type="ECO:0000256" key="8">
    <source>
        <dbReference type="ARBA" id="ARBA00022989"/>
    </source>
</evidence>
<comment type="subcellular location">
    <subcellularLocation>
        <location evidence="2">Membrane</location>
    </subcellularLocation>
</comment>
<evidence type="ECO:0000256" key="2">
    <source>
        <dbReference type="ARBA" id="ARBA00004370"/>
    </source>
</evidence>
<dbReference type="PANTHER" id="PTHR24305:SF166">
    <property type="entry name" value="CYTOCHROME P450 12A4, MITOCHONDRIAL-RELATED"/>
    <property type="match status" value="1"/>
</dbReference>
<organism evidence="15 16">
    <name type="scientific">Mycena metata</name>
    <dbReference type="NCBI Taxonomy" id="1033252"/>
    <lineage>
        <taxon>Eukaryota</taxon>
        <taxon>Fungi</taxon>
        <taxon>Dikarya</taxon>
        <taxon>Basidiomycota</taxon>
        <taxon>Agaricomycotina</taxon>
        <taxon>Agaricomycetes</taxon>
        <taxon>Agaricomycetidae</taxon>
        <taxon>Agaricales</taxon>
        <taxon>Marasmiineae</taxon>
        <taxon>Mycenaceae</taxon>
        <taxon>Mycena</taxon>
    </lineage>
</organism>
<keyword evidence="16" id="KW-1185">Reference proteome</keyword>
<dbReference type="AlphaFoldDB" id="A0AAD7MQG0"/>
<dbReference type="EMBL" id="JARKIB010000187">
    <property type="protein sequence ID" value="KAJ7726387.1"/>
    <property type="molecule type" value="Genomic_DNA"/>
</dbReference>
<comment type="pathway">
    <text evidence="3">Secondary metabolite biosynthesis; terpenoid biosynthesis.</text>
</comment>
<proteinExistence type="inferred from homology"/>
<accession>A0AAD7MQG0</accession>
<protein>
    <submittedName>
        <fullName evidence="15">Cytochrome P450</fullName>
    </submittedName>
</protein>
<keyword evidence="6 14" id="KW-0812">Transmembrane</keyword>
<dbReference type="SUPFAM" id="SSF48264">
    <property type="entry name" value="Cytochrome P450"/>
    <property type="match status" value="1"/>
</dbReference>
<dbReference type="PRINTS" id="PR00385">
    <property type="entry name" value="P450"/>
</dbReference>